<dbReference type="Pfam" id="PF00008">
    <property type="entry name" value="EGF"/>
    <property type="match status" value="2"/>
</dbReference>
<feature type="domain" description="EGF-like" evidence="11">
    <location>
        <begin position="891"/>
        <end position="927"/>
    </location>
</feature>
<feature type="domain" description="EGF-like" evidence="11">
    <location>
        <begin position="811"/>
        <end position="850"/>
    </location>
</feature>
<dbReference type="InterPro" id="IPR051830">
    <property type="entry name" value="NOTCH_homolog"/>
</dbReference>
<dbReference type="SMART" id="SM00179">
    <property type="entry name" value="EGF_CA"/>
    <property type="match status" value="5"/>
</dbReference>
<proteinExistence type="predicted"/>
<keyword evidence="6" id="KW-0325">Glycoprotein</keyword>
<dbReference type="FunFam" id="2.10.25.10:FF:000066">
    <property type="entry name" value="FAT atypical cadherin 4"/>
    <property type="match status" value="1"/>
</dbReference>
<feature type="disulfide bond" evidence="7">
    <location>
        <begin position="917"/>
        <end position="926"/>
    </location>
</feature>
<feature type="disulfide bond" evidence="7">
    <location>
        <begin position="955"/>
        <end position="964"/>
    </location>
</feature>
<dbReference type="InterPro" id="IPR001774">
    <property type="entry name" value="DSL"/>
</dbReference>
<dbReference type="InterPro" id="IPR001881">
    <property type="entry name" value="EGF-like_Ca-bd_dom"/>
</dbReference>
<evidence type="ECO:0000259" key="11">
    <source>
        <dbReference type="PROSITE" id="PS50026"/>
    </source>
</evidence>
<evidence type="ECO:0000256" key="3">
    <source>
        <dbReference type="ARBA" id="ARBA00022729"/>
    </source>
</evidence>
<feature type="domain" description="EGF-like" evidence="11">
    <location>
        <begin position="776"/>
        <end position="809"/>
    </location>
</feature>
<dbReference type="InParanoid" id="A0A1X7TXK4"/>
<dbReference type="AlphaFoldDB" id="A0A1X7TXK4"/>
<keyword evidence="3 10" id="KW-0732">Signal</keyword>
<dbReference type="Pfam" id="PF01414">
    <property type="entry name" value="DSL"/>
    <property type="match status" value="2"/>
</dbReference>
<dbReference type="FunFam" id="2.10.25.10:FF:000125">
    <property type="entry name" value="Neurogenic locus notch protein-like"/>
    <property type="match status" value="1"/>
</dbReference>
<comment type="caution">
    <text evidence="7">Lacks conserved residue(s) required for the propagation of feature annotation.</text>
</comment>
<feature type="transmembrane region" description="Helical" evidence="9">
    <location>
        <begin position="987"/>
        <end position="1011"/>
    </location>
</feature>
<dbReference type="PANTHER" id="PTHR24033:SF151">
    <property type="entry name" value="NOTCH 2"/>
    <property type="match status" value="1"/>
</dbReference>
<feature type="disulfide bond" evidence="7">
    <location>
        <begin position="799"/>
        <end position="808"/>
    </location>
</feature>
<keyword evidence="9" id="KW-0472">Membrane</keyword>
<keyword evidence="5 7" id="KW-1015">Disulfide bond</keyword>
<evidence type="ECO:0000256" key="6">
    <source>
        <dbReference type="ARBA" id="ARBA00023180"/>
    </source>
</evidence>
<dbReference type="eggNOG" id="KOG1217">
    <property type="taxonomic scope" value="Eukaryota"/>
</dbReference>
<keyword evidence="2 7" id="KW-0245">EGF-like domain</keyword>
<evidence type="ECO:0000256" key="7">
    <source>
        <dbReference type="PROSITE-ProRule" id="PRU00076"/>
    </source>
</evidence>
<evidence type="ECO:0000256" key="10">
    <source>
        <dbReference type="SAM" id="SignalP"/>
    </source>
</evidence>
<evidence type="ECO:0000256" key="8">
    <source>
        <dbReference type="SAM" id="MobiDB-lite"/>
    </source>
</evidence>
<feature type="signal peptide" evidence="10">
    <location>
        <begin position="1"/>
        <end position="16"/>
    </location>
</feature>
<dbReference type="GO" id="GO:0007154">
    <property type="term" value="P:cell communication"/>
    <property type="evidence" value="ECO:0007669"/>
    <property type="project" value="InterPro"/>
</dbReference>
<feature type="region of interest" description="Disordered" evidence="8">
    <location>
        <begin position="1149"/>
        <end position="1171"/>
    </location>
</feature>
<reference evidence="12" key="1">
    <citation type="submission" date="2017-05" db="UniProtKB">
        <authorList>
            <consortium name="EnsemblMetazoa"/>
        </authorList>
    </citation>
    <scope>IDENTIFICATION</scope>
</reference>
<organism evidence="12">
    <name type="scientific">Amphimedon queenslandica</name>
    <name type="common">Sponge</name>
    <dbReference type="NCBI Taxonomy" id="400682"/>
    <lineage>
        <taxon>Eukaryota</taxon>
        <taxon>Metazoa</taxon>
        <taxon>Porifera</taxon>
        <taxon>Demospongiae</taxon>
        <taxon>Heteroscleromorpha</taxon>
        <taxon>Haplosclerida</taxon>
        <taxon>Niphatidae</taxon>
        <taxon>Amphimedon</taxon>
    </lineage>
</organism>
<keyword evidence="9" id="KW-1133">Transmembrane helix</keyword>
<feature type="disulfide bond" evidence="7">
    <location>
        <begin position="840"/>
        <end position="849"/>
    </location>
</feature>
<dbReference type="PROSITE" id="PS00022">
    <property type="entry name" value="EGF_1"/>
    <property type="match status" value="6"/>
</dbReference>
<feature type="disulfide bond" evidence="7">
    <location>
        <begin position="879"/>
        <end position="888"/>
    </location>
</feature>
<feature type="region of interest" description="Disordered" evidence="8">
    <location>
        <begin position="1081"/>
        <end position="1105"/>
    </location>
</feature>
<dbReference type="SMART" id="SM00051">
    <property type="entry name" value="DSL"/>
    <property type="match status" value="2"/>
</dbReference>
<dbReference type="PROSITE" id="PS00010">
    <property type="entry name" value="ASX_HYDROXYL"/>
    <property type="match status" value="1"/>
</dbReference>
<dbReference type="SUPFAM" id="SSF57196">
    <property type="entry name" value="EGF/Laminin"/>
    <property type="match status" value="4"/>
</dbReference>
<dbReference type="Gene3D" id="2.10.25.10">
    <property type="entry name" value="Laminin"/>
    <property type="match status" value="5"/>
</dbReference>
<keyword evidence="1" id="KW-0217">Developmental protein</keyword>
<dbReference type="Gene3D" id="2.10.25.140">
    <property type="match status" value="2"/>
</dbReference>
<dbReference type="PROSITE" id="PS01186">
    <property type="entry name" value="EGF_2"/>
    <property type="match status" value="4"/>
</dbReference>
<feature type="disulfide bond" evidence="7">
    <location>
        <begin position="821"/>
        <end position="838"/>
    </location>
</feature>
<dbReference type="EnsemblMetazoa" id="Aqu2.1.20027_001">
    <property type="protein sequence ID" value="Aqu2.1.20027_001"/>
    <property type="gene ID" value="Aqu2.1.20027"/>
</dbReference>
<feature type="domain" description="EGF-like" evidence="11">
    <location>
        <begin position="852"/>
        <end position="889"/>
    </location>
</feature>
<feature type="transmembrane region" description="Helical" evidence="9">
    <location>
        <begin position="487"/>
        <end position="506"/>
    </location>
</feature>
<evidence type="ECO:0000256" key="2">
    <source>
        <dbReference type="ARBA" id="ARBA00022536"/>
    </source>
</evidence>
<accession>A0A1X7TXK4</accession>
<evidence type="ECO:0000256" key="9">
    <source>
        <dbReference type="SAM" id="Phobius"/>
    </source>
</evidence>
<dbReference type="GO" id="GO:0005509">
    <property type="term" value="F:calcium ion binding"/>
    <property type="evidence" value="ECO:0007669"/>
    <property type="project" value="InterPro"/>
</dbReference>
<keyword evidence="9" id="KW-0812">Transmembrane</keyword>
<feature type="chain" id="PRO_5013276528" description="EGF-like domain-containing protein" evidence="10">
    <location>
        <begin position="17"/>
        <end position="1171"/>
    </location>
</feature>
<dbReference type="PRINTS" id="PR00010">
    <property type="entry name" value="EGFBLOOD"/>
</dbReference>
<keyword evidence="4" id="KW-0677">Repeat</keyword>
<dbReference type="InterPro" id="IPR000742">
    <property type="entry name" value="EGF"/>
</dbReference>
<dbReference type="STRING" id="400682.A0A1X7TXK4"/>
<dbReference type="PROSITE" id="PS50026">
    <property type="entry name" value="EGF_3"/>
    <property type="match status" value="5"/>
</dbReference>
<evidence type="ECO:0000256" key="5">
    <source>
        <dbReference type="ARBA" id="ARBA00023157"/>
    </source>
</evidence>
<feature type="transmembrane region" description="Helical" evidence="9">
    <location>
        <begin position="308"/>
        <end position="335"/>
    </location>
</feature>
<evidence type="ECO:0000256" key="4">
    <source>
        <dbReference type="ARBA" id="ARBA00022737"/>
    </source>
</evidence>
<dbReference type="FunFam" id="2.10.25.10:FF:000143">
    <property type="entry name" value="Protein crumbs 1"/>
    <property type="match status" value="1"/>
</dbReference>
<dbReference type="PANTHER" id="PTHR24033">
    <property type="entry name" value="EGF-LIKE DOMAIN-CONTAINING PROTEIN"/>
    <property type="match status" value="1"/>
</dbReference>
<dbReference type="GO" id="GO:0016020">
    <property type="term" value="C:membrane"/>
    <property type="evidence" value="ECO:0007669"/>
    <property type="project" value="InterPro"/>
</dbReference>
<dbReference type="SMART" id="SM00181">
    <property type="entry name" value="EGF"/>
    <property type="match status" value="8"/>
</dbReference>
<dbReference type="InterPro" id="IPR000152">
    <property type="entry name" value="EGF-type_Asp/Asn_hydroxyl_site"/>
</dbReference>
<evidence type="ECO:0000256" key="1">
    <source>
        <dbReference type="ARBA" id="ARBA00022473"/>
    </source>
</evidence>
<sequence>MMIILLLMCLIEPLKASVFTLKLEFHNYDNPNGWNSVKVCCDRGPLSGTCYSPCETKFSICLRNGNTSQIDKSCPSSSDIMTSGIVPGDSLTFGASIGSLLNPLTFYLDSLHFSGVQVYIKIEDDDLGIYDDDLNQDITDLIDELFVQIPSNGRNAAYRMMYGIHGVASINASYQLACTDDNYYGNDCSVYCKPQNDESAGHYSCNQTTGEKICLSGYVDPSSNCTCTVNNPNCFNTATTTISKLASSISITTIVPTYSMLASTTQISPVATVDEPTHSSMLLTASATTEQISMTQTPTVKSDGLGSVIIAAVITAFVLIGVITIFVSVIILLLWKRKQKPLPDIDKTGTIYDSTAKESSISGNNNLENPMYIDQPLDISSSHQHTYEFMDGPTIPGNPVSIGRINEPDPMDYQLLYETPVDGAFNKETVLIKSLPDPQALDYEEPRDSTLNAGTVSCPLYETPVNPNNDHGEGLELQPLQPGSATVMYTLDAVAFFLLGLLLHQVNGDYELLLRFRRYSNPTDRDNNDNCCDNILICVSHCDTLFRSLCLRNRDSNSEPQCIPGTVYDPGTVGDYNGPDNSITFGESVGSISNPIIYERPGSIPESGFQLYMEVFDYDSRNDNDYIDSIVLNIPAQPTTERQSTVVGEDGKISLELSYSLSCSQNYYGSDCSQQCIPRNDNTNGHYTCNTTTGGIICREGWQNITTNCTDVACHLVCQSPGGNCSSDGTCECNSNWFGDQCQNPNCTEGCHPEGGFCNMPNECLCHSNWNGTLCDELLCNVNCSSRGGECLEPESCSCLPGYTGNECEIDLLPCENQMPCLNGGNCTQNDTTGEYSCSCSVGYTGFTCDTDIDECATKPCQNNGTCINEEAGSYSCICPTGWTGELCMKAIDYCESNPCTNNGTCTSARAGHYCDCTSQYKGLNCELFVNACILYPCLNNGTCVDLVTNYTCLCPEGFTGNNCEKRVIESSVSSAPSTDTTQVTAIIGSVIGAIMLIIIVIISLFIVILLKKRRQGLKNRSKSSVVNYNLVKGSNDQLSLDHNNNYDITDHKISKLNSVEDSTDYARLRLPEAEYQEVNEIQSAADDNDKEDGEPMYNNPAYYGTRKTTDECEAEYQEIKEIPSADCSQDEPVYKTVINPVYGDVLEEEQPSSDKYVPNPLYGGVKEQGQ</sequence>
<protein>
    <recommendedName>
        <fullName evidence="11">EGF-like domain-containing protein</fullName>
    </recommendedName>
</protein>
<dbReference type="FunFam" id="2.10.25.10:FF:000118">
    <property type="entry name" value="protein delta homolog 2"/>
    <property type="match status" value="1"/>
</dbReference>
<name>A0A1X7TXK4_AMPQE</name>
<dbReference type="OrthoDB" id="283575at2759"/>
<dbReference type="CDD" id="cd00054">
    <property type="entry name" value="EGF_CA"/>
    <property type="match status" value="4"/>
</dbReference>
<evidence type="ECO:0000313" key="12">
    <source>
        <dbReference type="EnsemblMetazoa" id="Aqu2.1.20027_001"/>
    </source>
</evidence>
<feature type="domain" description="EGF-like" evidence="11">
    <location>
        <begin position="929"/>
        <end position="965"/>
    </location>
</feature>